<protein>
    <recommendedName>
        <fullName evidence="5">HTH lysR-type domain-containing protein</fullName>
    </recommendedName>
</protein>
<dbReference type="Pfam" id="PF03466">
    <property type="entry name" value="LysR_substrate"/>
    <property type="match status" value="1"/>
</dbReference>
<dbReference type="Gene3D" id="3.40.190.10">
    <property type="entry name" value="Periplasmic binding protein-like II"/>
    <property type="match status" value="2"/>
</dbReference>
<evidence type="ECO:0000256" key="4">
    <source>
        <dbReference type="ARBA" id="ARBA00023163"/>
    </source>
</evidence>
<dbReference type="PRINTS" id="PR00039">
    <property type="entry name" value="HTHLYSR"/>
</dbReference>
<dbReference type="EMBL" id="CP022745">
    <property type="protein sequence ID" value="ASY44126.1"/>
    <property type="molecule type" value="Genomic_DNA"/>
</dbReference>
<feature type="domain" description="HTH lysR-type" evidence="5">
    <location>
        <begin position="1"/>
        <end position="58"/>
    </location>
</feature>
<dbReference type="PROSITE" id="PS50931">
    <property type="entry name" value="HTH_LYSR"/>
    <property type="match status" value="1"/>
</dbReference>
<dbReference type="CDD" id="cd08414">
    <property type="entry name" value="PBP2_LTTR_aromatics_like"/>
    <property type="match status" value="1"/>
</dbReference>
<dbReference type="FunFam" id="1.10.10.10:FF:000001">
    <property type="entry name" value="LysR family transcriptional regulator"/>
    <property type="match status" value="1"/>
</dbReference>
<evidence type="ECO:0000256" key="3">
    <source>
        <dbReference type="ARBA" id="ARBA00023125"/>
    </source>
</evidence>
<gene>
    <name evidence="6" type="ORF">CJD35_06450</name>
</gene>
<dbReference type="GO" id="GO:0003677">
    <property type="term" value="F:DNA binding"/>
    <property type="evidence" value="ECO:0007669"/>
    <property type="project" value="UniProtKB-KW"/>
</dbReference>
<accession>A0A249MRY4</accession>
<evidence type="ECO:0000313" key="6">
    <source>
        <dbReference type="EMBL" id="ASY44126.1"/>
    </source>
</evidence>
<comment type="similarity">
    <text evidence="1">Belongs to the LysR transcriptional regulatory family.</text>
</comment>
<dbReference type="Proteomes" id="UP000217141">
    <property type="component" value="Chromosome I"/>
</dbReference>
<dbReference type="PANTHER" id="PTHR30346">
    <property type="entry name" value="TRANSCRIPTIONAL DUAL REGULATOR HCAR-RELATED"/>
    <property type="match status" value="1"/>
</dbReference>
<dbReference type="GO" id="GO:0032993">
    <property type="term" value="C:protein-DNA complex"/>
    <property type="evidence" value="ECO:0007669"/>
    <property type="project" value="TreeGrafter"/>
</dbReference>
<keyword evidence="3" id="KW-0238">DNA-binding</keyword>
<dbReference type="SUPFAM" id="SSF53850">
    <property type="entry name" value="Periplasmic binding protein-like II"/>
    <property type="match status" value="1"/>
</dbReference>
<dbReference type="GO" id="GO:0003700">
    <property type="term" value="F:DNA-binding transcription factor activity"/>
    <property type="evidence" value="ECO:0007669"/>
    <property type="project" value="InterPro"/>
</dbReference>
<dbReference type="Gene3D" id="1.10.10.10">
    <property type="entry name" value="Winged helix-like DNA-binding domain superfamily/Winged helix DNA-binding domain"/>
    <property type="match status" value="1"/>
</dbReference>
<reference evidence="6 7" key="1">
    <citation type="submission" date="2017-08" db="EMBL/GenBank/DDBJ databases">
        <title>Whole Genome Sequence of Sphingobium hydrophobicum C1: Insights into Adaption to the Electronic-waste Contaminated Sediment.</title>
        <authorList>
            <person name="Song D."/>
            <person name="Chen X."/>
            <person name="Xu M."/>
        </authorList>
    </citation>
    <scope>NUCLEOTIDE SEQUENCE [LARGE SCALE GENOMIC DNA]</scope>
    <source>
        <strain evidence="6 7">C1</strain>
    </source>
</reference>
<name>A0A249MRY4_SPHXE</name>
<organism evidence="6 7">
    <name type="scientific">Sphingobium xenophagum</name>
    <dbReference type="NCBI Taxonomy" id="121428"/>
    <lineage>
        <taxon>Bacteria</taxon>
        <taxon>Pseudomonadati</taxon>
        <taxon>Pseudomonadota</taxon>
        <taxon>Alphaproteobacteria</taxon>
        <taxon>Sphingomonadales</taxon>
        <taxon>Sphingomonadaceae</taxon>
        <taxon>Sphingobium</taxon>
    </lineage>
</organism>
<dbReference type="KEGG" id="shyd:CJD35_06450"/>
<sequence>MDIRHFRYFDTLAREGSFSRAAERLRIAQPALSKQIRDLEIDLGGKLFDRTTRRVELTPFGRMLLPQVQQTLAQFSHARIIAGDYVAGRSGTVRIGMTGNAMLSEKVTSALQHFRAHHPNAVLEMTEQIASKQIEAILGRELDVGLQPALGFEVDSRLQTRKVDSWPWVMAMGSQHRLADQATIRFADLDGENFIMYAADQGGRNASSVLRDLAGHSPRIAFASDNTMTVLAMVAIGLGIAPLPQILSLLRHPGVRYVPIADPLPASDLLVVSRVGDTFGPAKKLIDAISP</sequence>
<proteinExistence type="inferred from homology"/>
<dbReference type="InterPro" id="IPR036390">
    <property type="entry name" value="WH_DNA-bd_sf"/>
</dbReference>
<dbReference type="RefSeq" id="WP_095686947.1">
    <property type="nucleotide sequence ID" value="NZ_CP022745.1"/>
</dbReference>
<keyword evidence="4" id="KW-0804">Transcription</keyword>
<dbReference type="Pfam" id="PF00126">
    <property type="entry name" value="HTH_1"/>
    <property type="match status" value="1"/>
</dbReference>
<dbReference type="PANTHER" id="PTHR30346:SF17">
    <property type="entry name" value="LYSR FAMILY TRANSCRIPTIONAL REGULATOR"/>
    <property type="match status" value="1"/>
</dbReference>
<evidence type="ECO:0000313" key="7">
    <source>
        <dbReference type="Proteomes" id="UP000217141"/>
    </source>
</evidence>
<keyword evidence="2" id="KW-0805">Transcription regulation</keyword>
<dbReference type="SUPFAM" id="SSF46785">
    <property type="entry name" value="Winged helix' DNA-binding domain"/>
    <property type="match status" value="1"/>
</dbReference>
<dbReference type="InterPro" id="IPR005119">
    <property type="entry name" value="LysR_subst-bd"/>
</dbReference>
<evidence type="ECO:0000259" key="5">
    <source>
        <dbReference type="PROSITE" id="PS50931"/>
    </source>
</evidence>
<dbReference type="AlphaFoldDB" id="A0A249MRY4"/>
<evidence type="ECO:0000256" key="1">
    <source>
        <dbReference type="ARBA" id="ARBA00009437"/>
    </source>
</evidence>
<dbReference type="InterPro" id="IPR036388">
    <property type="entry name" value="WH-like_DNA-bd_sf"/>
</dbReference>
<dbReference type="InterPro" id="IPR000847">
    <property type="entry name" value="LysR_HTH_N"/>
</dbReference>
<evidence type="ECO:0000256" key="2">
    <source>
        <dbReference type="ARBA" id="ARBA00023015"/>
    </source>
</evidence>